<evidence type="ECO:0000313" key="2">
    <source>
        <dbReference type="EMBL" id="KAJ3595662.1"/>
    </source>
</evidence>
<reference evidence="2" key="1">
    <citation type="submission" date="2022-07" db="EMBL/GenBank/DDBJ databases">
        <title>Chromosome-level genome of Muraenolepis orangiensis.</title>
        <authorList>
            <person name="Kim J."/>
        </authorList>
    </citation>
    <scope>NUCLEOTIDE SEQUENCE</scope>
    <source>
        <strain evidence="2">KU_S4_2022</strain>
        <tissue evidence="2">Muscle</tissue>
    </source>
</reference>
<dbReference type="EMBL" id="JANIIK010000111">
    <property type="protein sequence ID" value="KAJ3595662.1"/>
    <property type="molecule type" value="Genomic_DNA"/>
</dbReference>
<comment type="caution">
    <text evidence="2">The sequence shown here is derived from an EMBL/GenBank/DDBJ whole genome shotgun (WGS) entry which is preliminary data.</text>
</comment>
<gene>
    <name evidence="2" type="ORF">NHX12_004965</name>
</gene>
<organism evidence="2 3">
    <name type="scientific">Muraenolepis orangiensis</name>
    <name type="common">Patagonian moray cod</name>
    <dbReference type="NCBI Taxonomy" id="630683"/>
    <lineage>
        <taxon>Eukaryota</taxon>
        <taxon>Metazoa</taxon>
        <taxon>Chordata</taxon>
        <taxon>Craniata</taxon>
        <taxon>Vertebrata</taxon>
        <taxon>Euteleostomi</taxon>
        <taxon>Actinopterygii</taxon>
        <taxon>Neopterygii</taxon>
        <taxon>Teleostei</taxon>
        <taxon>Neoteleostei</taxon>
        <taxon>Acanthomorphata</taxon>
        <taxon>Zeiogadaria</taxon>
        <taxon>Gadariae</taxon>
        <taxon>Gadiformes</taxon>
        <taxon>Muraenolepidoidei</taxon>
        <taxon>Muraenolepididae</taxon>
        <taxon>Muraenolepis</taxon>
    </lineage>
</organism>
<evidence type="ECO:0000256" key="1">
    <source>
        <dbReference type="SAM" id="MobiDB-lite"/>
    </source>
</evidence>
<protein>
    <submittedName>
        <fullName evidence="2">Uncharacterized protein</fullName>
    </submittedName>
</protein>
<proteinExistence type="predicted"/>
<dbReference type="AlphaFoldDB" id="A0A9Q0ICQ6"/>
<keyword evidence="3" id="KW-1185">Reference proteome</keyword>
<sequence>MLLRSVGRLGHKQLPTAKELDLSGLTLHLGAAGMALVRVPPCHQRNSGQQKPVTSGGPEAEQGRHGQVMMTGLPGAWEGKQSTSLWAFLSLCALLLPLGDPGVRATSKALCLRNSTGTPAH</sequence>
<feature type="compositionally biased region" description="Polar residues" evidence="1">
    <location>
        <begin position="44"/>
        <end position="53"/>
    </location>
</feature>
<feature type="region of interest" description="Disordered" evidence="1">
    <location>
        <begin position="42"/>
        <end position="64"/>
    </location>
</feature>
<accession>A0A9Q0ICQ6</accession>
<name>A0A9Q0ICQ6_9TELE</name>
<evidence type="ECO:0000313" key="3">
    <source>
        <dbReference type="Proteomes" id="UP001148018"/>
    </source>
</evidence>
<dbReference type="Proteomes" id="UP001148018">
    <property type="component" value="Unassembled WGS sequence"/>
</dbReference>